<dbReference type="AlphaFoldDB" id="H6SLA3"/>
<dbReference type="KEGG" id="rpm:RSPPHO_02142"/>
<dbReference type="InterPro" id="IPR036105">
    <property type="entry name" value="DiNase_FeMo-co_biosyn_sf"/>
</dbReference>
<accession>H6SLA3</accession>
<proteinExistence type="predicted"/>
<dbReference type="STRING" id="1150469.RSPPHO_02142"/>
<evidence type="ECO:0000259" key="2">
    <source>
        <dbReference type="Pfam" id="PF02579"/>
    </source>
</evidence>
<dbReference type="Gene3D" id="3.30.420.130">
    <property type="entry name" value="Dinitrogenase iron-molybdenum cofactor biosynthesis domain"/>
    <property type="match status" value="1"/>
</dbReference>
<dbReference type="SUPFAM" id="SSF53146">
    <property type="entry name" value="Nitrogenase accessory factor-like"/>
    <property type="match status" value="1"/>
</dbReference>
<keyword evidence="4" id="KW-1185">Reference proteome</keyword>
<dbReference type="Pfam" id="PF02579">
    <property type="entry name" value="Nitro_FeMo-Co"/>
    <property type="match status" value="1"/>
</dbReference>
<keyword evidence="1" id="KW-0535">Nitrogen fixation</keyword>
<organism evidence="3 4">
    <name type="scientific">Pararhodospirillum photometricum DSM 122</name>
    <dbReference type="NCBI Taxonomy" id="1150469"/>
    <lineage>
        <taxon>Bacteria</taxon>
        <taxon>Pseudomonadati</taxon>
        <taxon>Pseudomonadota</taxon>
        <taxon>Alphaproteobacteria</taxon>
        <taxon>Rhodospirillales</taxon>
        <taxon>Rhodospirillaceae</taxon>
        <taxon>Pararhodospirillum</taxon>
    </lineage>
</organism>
<dbReference type="eggNOG" id="COG1433">
    <property type="taxonomic scope" value="Bacteria"/>
</dbReference>
<feature type="domain" description="Dinitrogenase iron-molybdenum cofactor biosynthesis" evidence="2">
    <location>
        <begin position="95"/>
        <end position="184"/>
    </location>
</feature>
<evidence type="ECO:0000313" key="3">
    <source>
        <dbReference type="EMBL" id="CCG08768.1"/>
    </source>
</evidence>
<dbReference type="HOGENOM" id="CLU_1282398_0_0_5"/>
<dbReference type="Proteomes" id="UP000033220">
    <property type="component" value="Chromosome DSM 122"/>
</dbReference>
<gene>
    <name evidence="3" type="ORF">RSPPHO_02142</name>
</gene>
<sequence length="215" mass="22998">MCIATSTPTPMVRSTATSMAIPTATNTATSTAIPTITARKVTRPATTTTTSITTANRTTTTTRRTIWTATTIPIRRLDLGRRLMRFGLSTGNFRTLCAHAGRARRYLVYEVDEAGTLSALAPLQLAPGMTVHDFHGRGPHPLDDLDVVLTNGCGRGYIARMRARGVRVLLTPERDPEAAIRAVLEGRLTEETMGEQGIMSCHGEAQHAGGGVGSP</sequence>
<protein>
    <submittedName>
        <fullName evidence="3">Nitrogen fixation-related protein</fullName>
    </submittedName>
</protein>
<dbReference type="InterPro" id="IPR003731">
    <property type="entry name" value="Di-Nase_FeMo-co_biosynth"/>
</dbReference>
<evidence type="ECO:0000313" key="4">
    <source>
        <dbReference type="Proteomes" id="UP000033220"/>
    </source>
</evidence>
<name>H6SLA3_PARPM</name>
<dbReference type="EMBL" id="HE663493">
    <property type="protein sequence ID" value="CCG08768.1"/>
    <property type="molecule type" value="Genomic_DNA"/>
</dbReference>
<evidence type="ECO:0000256" key="1">
    <source>
        <dbReference type="ARBA" id="ARBA00023231"/>
    </source>
</evidence>
<reference evidence="3 4" key="1">
    <citation type="submission" date="2012-02" db="EMBL/GenBank/DDBJ databases">
        <title>Shotgun genome sequence of Phaeospirillum photometricum DSM 122.</title>
        <authorList>
            <person name="Duquesne K."/>
            <person name="Sturgis J."/>
        </authorList>
    </citation>
    <scope>NUCLEOTIDE SEQUENCE [LARGE SCALE GENOMIC DNA]</scope>
    <source>
        <strain evidence="4">DSM122</strain>
    </source>
</reference>
<dbReference type="PATRIC" id="fig|1150469.3.peg.2410"/>